<accession>A0A7X6B9L6</accession>
<evidence type="ECO:0000313" key="2">
    <source>
        <dbReference type="EMBL" id="NJB90196.1"/>
    </source>
</evidence>
<dbReference type="RefSeq" id="WP_167921671.1">
    <property type="nucleotide sequence ID" value="NZ_JAATIT010000003.1"/>
</dbReference>
<reference evidence="2 3" key="1">
    <citation type="submission" date="2020-03" db="EMBL/GenBank/DDBJ databases">
        <title>Genomic Encyclopedia of Type Strains, Phase IV (KMG-IV): sequencing the most valuable type-strain genomes for metagenomic binning, comparative biology and taxonomic classification.</title>
        <authorList>
            <person name="Goeker M."/>
        </authorList>
    </citation>
    <scope>NUCLEOTIDE SEQUENCE [LARGE SCALE GENOMIC DNA]</scope>
    <source>
        <strain evidence="2 3">DSM 25229</strain>
    </source>
</reference>
<name>A0A7X6B9L6_9SPHN</name>
<comment type="caution">
    <text evidence="2">The sequence shown here is derived from an EMBL/GenBank/DDBJ whole genome shotgun (WGS) entry which is preliminary data.</text>
</comment>
<evidence type="ECO:0000256" key="1">
    <source>
        <dbReference type="SAM" id="Phobius"/>
    </source>
</evidence>
<keyword evidence="1" id="KW-0472">Membrane</keyword>
<proteinExistence type="predicted"/>
<sequence>MTEAVKTPWHLWAVGILSLLWNAFGAFDYVMTKLRNPEYMAAFTPEQQAYFYSFPLWANVGWALGVWGSVLGSLLLLVRSRHAVTAFLLSLVGLAISSVYQFGMHYGDLERMFGAFPMIFTAVIWVVVIALFLYARAQTAKGVLR</sequence>
<organism evidence="2 3">
    <name type="scientific">Sphingopyxis italica</name>
    <dbReference type="NCBI Taxonomy" id="1129133"/>
    <lineage>
        <taxon>Bacteria</taxon>
        <taxon>Pseudomonadati</taxon>
        <taxon>Pseudomonadota</taxon>
        <taxon>Alphaproteobacteria</taxon>
        <taxon>Sphingomonadales</taxon>
        <taxon>Sphingomonadaceae</taxon>
        <taxon>Sphingopyxis</taxon>
    </lineage>
</organism>
<protein>
    <recommendedName>
        <fullName evidence="4">Sugar transporter</fullName>
    </recommendedName>
</protein>
<evidence type="ECO:0008006" key="4">
    <source>
        <dbReference type="Google" id="ProtNLM"/>
    </source>
</evidence>
<dbReference type="Proteomes" id="UP000535078">
    <property type="component" value="Unassembled WGS sequence"/>
</dbReference>
<evidence type="ECO:0000313" key="3">
    <source>
        <dbReference type="Proteomes" id="UP000535078"/>
    </source>
</evidence>
<keyword evidence="1" id="KW-0812">Transmembrane</keyword>
<feature type="transmembrane region" description="Helical" evidence="1">
    <location>
        <begin position="49"/>
        <end position="77"/>
    </location>
</feature>
<gene>
    <name evidence="2" type="ORF">GGR90_002390</name>
</gene>
<keyword evidence="1" id="KW-1133">Transmembrane helix</keyword>
<feature type="transmembrane region" description="Helical" evidence="1">
    <location>
        <begin position="115"/>
        <end position="135"/>
    </location>
</feature>
<feature type="transmembrane region" description="Helical" evidence="1">
    <location>
        <begin position="84"/>
        <end position="103"/>
    </location>
</feature>
<dbReference type="AlphaFoldDB" id="A0A7X6B9L6"/>
<dbReference type="EMBL" id="JAATIT010000003">
    <property type="protein sequence ID" value="NJB90196.1"/>
    <property type="molecule type" value="Genomic_DNA"/>
</dbReference>
<keyword evidence="3" id="KW-1185">Reference proteome</keyword>